<feature type="transmembrane region" description="Helical" evidence="1">
    <location>
        <begin position="118"/>
        <end position="138"/>
    </location>
</feature>
<reference evidence="3 5" key="2">
    <citation type="submission" date="2019-03" db="EMBL/GenBank/DDBJ databases">
        <title>Genomic Encyclopedia of Type Strains, Phase IV (KMG-IV): sequencing the most valuable type-strain genomes for metagenomic binning, comparative biology and taxonomic classification.</title>
        <authorList>
            <person name="Goeker M."/>
        </authorList>
    </citation>
    <scope>NUCLEOTIDE SEQUENCE [LARGE SCALE GENOMIC DNA]</scope>
    <source>
        <strain evidence="3 5">DSM 20580</strain>
    </source>
</reference>
<keyword evidence="1" id="KW-1133">Transmembrane helix</keyword>
<accession>A0A8B4QCN3</accession>
<dbReference type="EMBL" id="UGNP01000001">
    <property type="protein sequence ID" value="STX10511.1"/>
    <property type="molecule type" value="Genomic_DNA"/>
</dbReference>
<sequence>MITTTFKKSYIWLSICAFYALIASLLLLSGDDWAWGSKEGWSRLENGFDYYNGRYLGNVIEIFITRSLLFRIAIYALINTGIVYMTWVLLNRKYSVPLILALVVSMPIAIYAETYGWLAGFANYNTSLLAILYILYVAKKKQPKIIELFLVLIVAFLGQFFVENVSVASIVMAVIGLLLAMFYKEKKVVFIMWLIGAAVGAYIMFSNTAYHTEGNMREVGGLDFTVLFTTMITSWSEFYFKDNLILIVLFTIVLAIIGKGQKYLVGSVVVIAMYFIIRNLVGLSSTSLPYYLLVVEFILMCIYLIALLIIVGKSKVKNENKRYFYTYFLYAIILLGPFLLITPFGPRNMLLTYILLVICLLLICDEKIEGWLAKGKNPIALAAIGLCATFLIMHGANKLEDQNRYDQLIEEYEAGAKYSTLTRLPFEKLGHDLTPRFDNLQRQRQIEYYNLPSDIRIRLSNYVHIEPEPPYGPIEPKYLR</sequence>
<feature type="transmembrane region" description="Helical" evidence="1">
    <location>
        <begin position="290"/>
        <end position="311"/>
    </location>
</feature>
<dbReference type="OrthoDB" id="1821221at2"/>
<feature type="transmembrane region" description="Helical" evidence="1">
    <location>
        <begin position="323"/>
        <end position="344"/>
    </location>
</feature>
<feature type="transmembrane region" description="Helical" evidence="1">
    <location>
        <begin position="68"/>
        <end position="87"/>
    </location>
</feature>
<feature type="transmembrane region" description="Helical" evidence="1">
    <location>
        <begin position="264"/>
        <end position="284"/>
    </location>
</feature>
<evidence type="ECO:0000256" key="1">
    <source>
        <dbReference type="SAM" id="Phobius"/>
    </source>
</evidence>
<evidence type="ECO:0008006" key="6">
    <source>
        <dbReference type="Google" id="ProtNLM"/>
    </source>
</evidence>
<feature type="transmembrane region" description="Helical" evidence="1">
    <location>
        <begin position="9"/>
        <end position="28"/>
    </location>
</feature>
<dbReference type="EMBL" id="SNZG01000003">
    <property type="protein sequence ID" value="TDR42652.1"/>
    <property type="molecule type" value="Genomic_DNA"/>
</dbReference>
<name>A0A8B4QCN3_9BACL</name>
<dbReference type="RefSeq" id="WP_109348599.1">
    <property type="nucleotide sequence ID" value="NZ_BJUE01000022.1"/>
</dbReference>
<keyword evidence="1" id="KW-0812">Transmembrane</keyword>
<comment type="caution">
    <text evidence="2">The sequence shown here is derived from an EMBL/GenBank/DDBJ whole genome shotgun (WGS) entry which is preliminary data.</text>
</comment>
<feature type="transmembrane region" description="Helical" evidence="1">
    <location>
        <begin position="378"/>
        <end position="396"/>
    </location>
</feature>
<protein>
    <recommendedName>
        <fullName evidence="6">Glycosyltransferase RgtA/B/C/D-like domain-containing protein</fullName>
    </recommendedName>
</protein>
<gene>
    <name evidence="3" type="ORF">DFR61_10327</name>
    <name evidence="2" type="ORF">NCTC10597_02258</name>
</gene>
<feature type="transmembrane region" description="Helical" evidence="1">
    <location>
        <begin position="238"/>
        <end position="257"/>
    </location>
</feature>
<dbReference type="Proteomes" id="UP000254330">
    <property type="component" value="Unassembled WGS sequence"/>
</dbReference>
<organism evidence="2 4">
    <name type="scientific">Kurthia zopfii</name>
    <dbReference type="NCBI Taxonomy" id="1650"/>
    <lineage>
        <taxon>Bacteria</taxon>
        <taxon>Bacillati</taxon>
        <taxon>Bacillota</taxon>
        <taxon>Bacilli</taxon>
        <taxon>Bacillales</taxon>
        <taxon>Caryophanaceae</taxon>
        <taxon>Kurthia</taxon>
    </lineage>
</organism>
<evidence type="ECO:0000313" key="3">
    <source>
        <dbReference type="EMBL" id="TDR42652.1"/>
    </source>
</evidence>
<feature type="transmembrane region" description="Helical" evidence="1">
    <location>
        <begin position="145"/>
        <end position="161"/>
    </location>
</feature>
<dbReference type="AlphaFoldDB" id="A0A8B4QCN3"/>
<reference evidence="2 4" key="1">
    <citation type="submission" date="2018-06" db="EMBL/GenBank/DDBJ databases">
        <authorList>
            <consortium name="Pathogen Informatics"/>
            <person name="Doyle S."/>
        </authorList>
    </citation>
    <scope>NUCLEOTIDE SEQUENCE [LARGE SCALE GENOMIC DNA]</scope>
    <source>
        <strain evidence="2 4">NCTC10597</strain>
    </source>
</reference>
<feature type="transmembrane region" description="Helical" evidence="1">
    <location>
        <begin position="190"/>
        <end position="210"/>
    </location>
</feature>
<feature type="transmembrane region" description="Helical" evidence="1">
    <location>
        <begin position="94"/>
        <end position="112"/>
    </location>
</feature>
<evidence type="ECO:0000313" key="4">
    <source>
        <dbReference type="Proteomes" id="UP000254330"/>
    </source>
</evidence>
<proteinExistence type="predicted"/>
<feature type="transmembrane region" description="Helical" evidence="1">
    <location>
        <begin position="167"/>
        <end position="183"/>
    </location>
</feature>
<evidence type="ECO:0000313" key="5">
    <source>
        <dbReference type="Proteomes" id="UP000294641"/>
    </source>
</evidence>
<dbReference type="Proteomes" id="UP000294641">
    <property type="component" value="Unassembled WGS sequence"/>
</dbReference>
<evidence type="ECO:0000313" key="2">
    <source>
        <dbReference type="EMBL" id="STX10511.1"/>
    </source>
</evidence>
<keyword evidence="5" id="KW-1185">Reference proteome</keyword>
<feature type="transmembrane region" description="Helical" evidence="1">
    <location>
        <begin position="350"/>
        <end position="366"/>
    </location>
</feature>
<keyword evidence="1" id="KW-0472">Membrane</keyword>